<name>B2A798_NATTJ</name>
<gene>
    <name evidence="3" type="ordered locus">Nther_0700</name>
</gene>
<dbReference type="Proteomes" id="UP000001683">
    <property type="component" value="Chromosome"/>
</dbReference>
<accession>B2A798</accession>
<organism evidence="3 4">
    <name type="scientific">Natranaerobius thermophilus (strain ATCC BAA-1301 / DSM 18059 / JW/NM-WN-LF)</name>
    <dbReference type="NCBI Taxonomy" id="457570"/>
    <lineage>
        <taxon>Bacteria</taxon>
        <taxon>Bacillati</taxon>
        <taxon>Bacillota</taxon>
        <taxon>Clostridia</taxon>
        <taxon>Natranaerobiales</taxon>
        <taxon>Natranaerobiaceae</taxon>
        <taxon>Natranaerobius</taxon>
    </lineage>
</organism>
<feature type="transmembrane region" description="Helical" evidence="2">
    <location>
        <begin position="16"/>
        <end position="39"/>
    </location>
</feature>
<keyword evidence="2" id="KW-1133">Transmembrane helix</keyword>
<feature type="transmembrane region" description="Helical" evidence="2">
    <location>
        <begin position="240"/>
        <end position="261"/>
    </location>
</feature>
<reference evidence="3 4" key="2">
    <citation type="journal article" date="2011" name="J. Bacteriol.">
        <title>Complete genome sequence of the anaerobic, halophilic alkalithermophile Natranaerobius thermophilus JW/NM-WN-LF.</title>
        <authorList>
            <person name="Zhao B."/>
            <person name="Mesbah N.M."/>
            <person name="Dalin E."/>
            <person name="Goodwin L."/>
            <person name="Nolan M."/>
            <person name="Pitluck S."/>
            <person name="Chertkov O."/>
            <person name="Brettin T.S."/>
            <person name="Han J."/>
            <person name="Larimer F.W."/>
            <person name="Land M.L."/>
            <person name="Hauser L."/>
            <person name="Kyrpides N."/>
            <person name="Wiegel J."/>
        </authorList>
    </citation>
    <scope>NUCLEOTIDE SEQUENCE [LARGE SCALE GENOMIC DNA]</scope>
    <source>
        <strain evidence="4">ATCC BAA-1301 / DSM 18059 / JW/NM-WN-LF</strain>
    </source>
</reference>
<dbReference type="STRING" id="457570.Nther_0700"/>
<dbReference type="KEGG" id="nth:Nther_0700"/>
<dbReference type="eggNOG" id="ENOG50307PX">
    <property type="taxonomic scope" value="Bacteria"/>
</dbReference>
<feature type="transmembrane region" description="Helical" evidence="2">
    <location>
        <begin position="157"/>
        <end position="178"/>
    </location>
</feature>
<dbReference type="AlphaFoldDB" id="B2A798"/>
<evidence type="ECO:0000256" key="2">
    <source>
        <dbReference type="SAM" id="Phobius"/>
    </source>
</evidence>
<feature type="transmembrane region" description="Helical" evidence="2">
    <location>
        <begin position="97"/>
        <end position="118"/>
    </location>
</feature>
<dbReference type="OrthoDB" id="9973091at2"/>
<proteinExistence type="predicted"/>
<keyword evidence="4" id="KW-1185">Reference proteome</keyword>
<feature type="transmembrane region" description="Helical" evidence="2">
    <location>
        <begin position="267"/>
        <end position="291"/>
    </location>
</feature>
<dbReference type="HOGENOM" id="CLU_958850_0_0_9"/>
<dbReference type="RefSeq" id="WP_012447176.1">
    <property type="nucleotide sequence ID" value="NC_010718.1"/>
</dbReference>
<evidence type="ECO:0000256" key="1">
    <source>
        <dbReference type="SAM" id="MobiDB-lite"/>
    </source>
</evidence>
<dbReference type="EMBL" id="CP001034">
    <property type="protein sequence ID" value="ACB84292.1"/>
    <property type="molecule type" value="Genomic_DNA"/>
</dbReference>
<feature type="compositionally biased region" description="Polar residues" evidence="1">
    <location>
        <begin position="321"/>
        <end position="332"/>
    </location>
</feature>
<feature type="transmembrane region" description="Helical" evidence="2">
    <location>
        <begin position="190"/>
        <end position="219"/>
    </location>
</feature>
<sequence>MAIKQALLSFKENYKIALVPIIMDVLALLLAVVLVFGVFPEIGEIKMSQDRFHIEVGFPSIPPSVTDVLEGDWVLPGLNEVMIEDYLTDQLAVSGELISYILIMIGFTLLFLLVKVFLESGFLGCIKDGYRYQQLFSPGKFLINSKKYFWNMLKYRLIMLGILLGLLLILLIIMYGVFRSVNPFAPMNIMPLLAIIFIIFILAILLVMLFLLFAPYAIVEENLLPLEAMSVSYSTVKGNFGKTILHLLALVGIFFVVSVVINGVAIVSILLSIILYAPAGCVGIYIIYILFSQLRKEYHEKQAEVDELLKDDDSSINDSSTNLSQENIQRED</sequence>
<evidence type="ECO:0008006" key="5">
    <source>
        <dbReference type="Google" id="ProtNLM"/>
    </source>
</evidence>
<evidence type="ECO:0000313" key="4">
    <source>
        <dbReference type="Proteomes" id="UP000001683"/>
    </source>
</evidence>
<feature type="region of interest" description="Disordered" evidence="1">
    <location>
        <begin position="310"/>
        <end position="332"/>
    </location>
</feature>
<keyword evidence="2" id="KW-0812">Transmembrane</keyword>
<dbReference type="InParanoid" id="B2A798"/>
<evidence type="ECO:0000313" key="3">
    <source>
        <dbReference type="EMBL" id="ACB84292.1"/>
    </source>
</evidence>
<reference evidence="3 4" key="1">
    <citation type="submission" date="2008-04" db="EMBL/GenBank/DDBJ databases">
        <title>Complete sequence of chromosome of Natranaerobius thermophilus JW/NM-WN-LF.</title>
        <authorList>
            <consortium name="US DOE Joint Genome Institute"/>
            <person name="Copeland A."/>
            <person name="Lucas S."/>
            <person name="Lapidus A."/>
            <person name="Glavina del Rio T."/>
            <person name="Dalin E."/>
            <person name="Tice H."/>
            <person name="Bruce D."/>
            <person name="Goodwin L."/>
            <person name="Pitluck S."/>
            <person name="Chertkov O."/>
            <person name="Brettin T."/>
            <person name="Detter J.C."/>
            <person name="Han C."/>
            <person name="Kuske C.R."/>
            <person name="Schmutz J."/>
            <person name="Larimer F."/>
            <person name="Land M."/>
            <person name="Hauser L."/>
            <person name="Kyrpides N."/>
            <person name="Lykidis A."/>
            <person name="Mesbah N.M."/>
            <person name="Wiegel J."/>
        </authorList>
    </citation>
    <scope>NUCLEOTIDE SEQUENCE [LARGE SCALE GENOMIC DNA]</scope>
    <source>
        <strain evidence="4">ATCC BAA-1301 / DSM 18059 / JW/NM-WN-LF</strain>
    </source>
</reference>
<keyword evidence="2" id="KW-0472">Membrane</keyword>
<protein>
    <recommendedName>
        <fullName evidence="5">DUF4013 domain-containing protein</fullName>
    </recommendedName>
</protein>